<evidence type="ECO:0000313" key="9">
    <source>
        <dbReference type="Proteomes" id="UP000008820"/>
    </source>
</evidence>
<dbReference type="Pfam" id="PF12874">
    <property type="entry name" value="zf-met"/>
    <property type="match status" value="1"/>
</dbReference>
<dbReference type="PROSITE" id="PS50157">
    <property type="entry name" value="ZINC_FINGER_C2H2_2"/>
    <property type="match status" value="7"/>
</dbReference>
<dbReference type="EnsemblMetazoa" id="AAEL026858-RA">
    <property type="protein sequence ID" value="AAEL026858-PA"/>
    <property type="gene ID" value="AAEL026858"/>
</dbReference>
<keyword evidence="5" id="KW-0862">Zinc</keyword>
<keyword evidence="4" id="KW-0863">Zinc-finger</keyword>
<accession>A0A6I8U9L3</accession>
<dbReference type="GO" id="GO:0000978">
    <property type="term" value="F:RNA polymerase II cis-regulatory region sequence-specific DNA binding"/>
    <property type="evidence" value="ECO:0007669"/>
    <property type="project" value="TreeGrafter"/>
</dbReference>
<dbReference type="Pfam" id="PF00096">
    <property type="entry name" value="zf-C2H2"/>
    <property type="match status" value="1"/>
</dbReference>
<dbReference type="PANTHER" id="PTHR24404:SF114">
    <property type="entry name" value="KLUMPFUSS, ISOFORM B-RELATED"/>
    <property type="match status" value="1"/>
</dbReference>
<dbReference type="GO" id="GO:0008270">
    <property type="term" value="F:zinc ion binding"/>
    <property type="evidence" value="ECO:0007669"/>
    <property type="project" value="UniProtKB-KW"/>
</dbReference>
<evidence type="ECO:0000256" key="6">
    <source>
        <dbReference type="ARBA" id="ARBA00023125"/>
    </source>
</evidence>
<reference evidence="8 9" key="1">
    <citation type="submission" date="2017-06" db="EMBL/GenBank/DDBJ databases">
        <title>Aedes aegypti genome working group (AGWG) sequencing and assembly.</title>
        <authorList>
            <consortium name="Aedes aegypti Genome Working Group (AGWG)"/>
            <person name="Matthews B.J."/>
        </authorList>
    </citation>
    <scope>NUCLEOTIDE SEQUENCE [LARGE SCALE GENOMIC DNA]</scope>
    <source>
        <strain evidence="8 9">LVP_AGWG</strain>
    </source>
</reference>
<evidence type="ECO:0000256" key="5">
    <source>
        <dbReference type="ARBA" id="ARBA00022833"/>
    </source>
</evidence>
<dbReference type="SUPFAM" id="SSF57716">
    <property type="entry name" value="Glucocorticoid receptor-like (DNA-binding domain)"/>
    <property type="match status" value="2"/>
</dbReference>
<dbReference type="Proteomes" id="UP000008820">
    <property type="component" value="Chromosome 1"/>
</dbReference>
<protein>
    <submittedName>
        <fullName evidence="8">Uncharacterized protein</fullName>
    </submittedName>
</protein>
<dbReference type="InterPro" id="IPR036236">
    <property type="entry name" value="Znf_C2H2_sf"/>
</dbReference>
<keyword evidence="6" id="KW-0238">DNA-binding</keyword>
<dbReference type="SUPFAM" id="SSF57667">
    <property type="entry name" value="beta-beta-alpha zinc fingers"/>
    <property type="match status" value="3"/>
</dbReference>
<keyword evidence="7" id="KW-0539">Nucleus</keyword>
<keyword evidence="9" id="KW-1185">Reference proteome</keyword>
<dbReference type="InterPro" id="IPR012934">
    <property type="entry name" value="Znf_AD"/>
</dbReference>
<dbReference type="PROSITE" id="PS00028">
    <property type="entry name" value="ZINC_FINGER_C2H2_1"/>
    <property type="match status" value="7"/>
</dbReference>
<evidence type="ECO:0000256" key="3">
    <source>
        <dbReference type="ARBA" id="ARBA00022737"/>
    </source>
</evidence>
<dbReference type="SMART" id="SM00868">
    <property type="entry name" value="zf-AD"/>
    <property type="match status" value="1"/>
</dbReference>
<sequence length="605" mass="70411">MPKKCAVVGCTTNRHHYELGIRFYHIPREDDDLKVRWLDAIGRTTEWKIPSVPIVCEKHFTPDQKVSARNLAPNVVPTLNLPSPEELELPELPLLKKAKRRASIETKRQPATQRTVQQPEMVFVPTAEEEVLPFESCCRFCSDELKVAEGFSIANVRHSNLVRDAIWNLCWPQEEPTDENGDSKICNVCWVKMQEFDHFVTICHQQQEQLATESIAELSSSIKHSDEQVPEDSEMCSPNEASLYENDTSIDLKDCDRQPEYAEERNSELPPLEGLTIDEMLEVLDKIPAPRKKYDQLNEDEECWDCGRMFPNRSQKKQHRKTCSAIGTSESLRSKSHTCEICGKQLDSRIGYRMHLQKIHKNDSLNAENGSEELKRLMSKKRLMCPLCPDRFEQLHMLKYHLKTHKTKSVDSAKALRRKRDANSVYNYCKLCNKTFQNPSYLDLHMKFHKRERDFVCDQCDKRFFIAQDLKHHKMALHERHTILCGECGKTFGTMRYFKRHMLSHSTDPDSKPFKCSLCTESYHSAAKLRDHMTRHTGEKIHQCELCDQAFRFRHQLTRHKISKHGMQLDRLQLMDTREELSNFIEDQATDSGIGQLDYSVNVVD</sequence>
<dbReference type="Gene3D" id="3.30.160.60">
    <property type="entry name" value="Classic Zinc Finger"/>
    <property type="match status" value="5"/>
</dbReference>
<organism evidence="8 9">
    <name type="scientific">Aedes aegypti</name>
    <name type="common">Yellowfever mosquito</name>
    <name type="synonym">Culex aegypti</name>
    <dbReference type="NCBI Taxonomy" id="7159"/>
    <lineage>
        <taxon>Eukaryota</taxon>
        <taxon>Metazoa</taxon>
        <taxon>Ecdysozoa</taxon>
        <taxon>Arthropoda</taxon>
        <taxon>Hexapoda</taxon>
        <taxon>Insecta</taxon>
        <taxon>Pterygota</taxon>
        <taxon>Neoptera</taxon>
        <taxon>Endopterygota</taxon>
        <taxon>Diptera</taxon>
        <taxon>Nematocera</taxon>
        <taxon>Culicoidea</taxon>
        <taxon>Culicidae</taxon>
        <taxon>Culicinae</taxon>
        <taxon>Aedini</taxon>
        <taxon>Aedes</taxon>
        <taxon>Stegomyia</taxon>
    </lineage>
</organism>
<dbReference type="SMART" id="SM00980">
    <property type="entry name" value="THAP"/>
    <property type="match status" value="1"/>
</dbReference>
<reference evidence="8" key="2">
    <citation type="submission" date="2020-05" db="UniProtKB">
        <authorList>
            <consortium name="EnsemblMetazoa"/>
        </authorList>
    </citation>
    <scope>IDENTIFICATION</scope>
    <source>
        <strain evidence="8">LVP_AGWG</strain>
    </source>
</reference>
<comment type="subcellular location">
    <subcellularLocation>
        <location evidence="1">Nucleus</location>
    </subcellularLocation>
</comment>
<keyword evidence="2" id="KW-0479">Metal-binding</keyword>
<dbReference type="SMART" id="SM00692">
    <property type="entry name" value="DM3"/>
    <property type="match status" value="1"/>
</dbReference>
<dbReference type="AlphaFoldDB" id="A0A6I8U9L3"/>
<evidence type="ECO:0000256" key="1">
    <source>
        <dbReference type="ARBA" id="ARBA00004123"/>
    </source>
</evidence>
<evidence type="ECO:0000313" key="8">
    <source>
        <dbReference type="EnsemblMetazoa" id="AAEL026858-PA"/>
    </source>
</evidence>
<dbReference type="PANTHER" id="PTHR24404">
    <property type="entry name" value="ZINC FINGER PROTEIN"/>
    <property type="match status" value="1"/>
</dbReference>
<proteinExistence type="predicted"/>
<gene>
    <name evidence="8" type="primary">5577400</name>
</gene>
<dbReference type="InterPro" id="IPR006612">
    <property type="entry name" value="THAP_Znf"/>
</dbReference>
<evidence type="ECO:0000256" key="2">
    <source>
        <dbReference type="ARBA" id="ARBA00022723"/>
    </source>
</evidence>
<evidence type="ECO:0000256" key="4">
    <source>
        <dbReference type="ARBA" id="ARBA00022771"/>
    </source>
</evidence>
<dbReference type="GO" id="GO:0003700">
    <property type="term" value="F:DNA-binding transcription factor activity"/>
    <property type="evidence" value="ECO:0007669"/>
    <property type="project" value="TreeGrafter"/>
</dbReference>
<keyword evidence="3" id="KW-0677">Repeat</keyword>
<evidence type="ECO:0000256" key="7">
    <source>
        <dbReference type="ARBA" id="ARBA00023242"/>
    </source>
</evidence>
<dbReference type="OrthoDB" id="3069995at2759"/>
<name>A0A6I8U9L3_AEDAE</name>
<dbReference type="GO" id="GO:0006357">
    <property type="term" value="P:regulation of transcription by RNA polymerase II"/>
    <property type="evidence" value="ECO:0007669"/>
    <property type="project" value="TreeGrafter"/>
</dbReference>
<dbReference type="GO" id="GO:0005634">
    <property type="term" value="C:nucleus"/>
    <property type="evidence" value="ECO:0007669"/>
    <property type="project" value="UniProtKB-SubCell"/>
</dbReference>
<dbReference type="InterPro" id="IPR050589">
    <property type="entry name" value="Ikaros_C2H2-ZF"/>
</dbReference>
<dbReference type="SMART" id="SM00355">
    <property type="entry name" value="ZnF_C2H2"/>
    <property type="match status" value="8"/>
</dbReference>
<dbReference type="Pfam" id="PF05485">
    <property type="entry name" value="THAP"/>
    <property type="match status" value="1"/>
</dbReference>
<dbReference type="PROSITE" id="PS50950">
    <property type="entry name" value="ZF_THAP"/>
    <property type="match status" value="1"/>
</dbReference>
<dbReference type="InterPro" id="IPR013087">
    <property type="entry name" value="Znf_C2H2_type"/>
</dbReference>
<dbReference type="InParanoid" id="A0A6I8U9L3"/>